<protein>
    <submittedName>
        <fullName evidence="2">Small integral membrane protein</fullName>
    </submittedName>
</protein>
<dbReference type="STRING" id="1121357.SAMN05661109_00802"/>
<feature type="transmembrane region" description="Helical" evidence="1">
    <location>
        <begin position="12"/>
        <end position="37"/>
    </location>
</feature>
<keyword evidence="3" id="KW-1185">Reference proteome</keyword>
<dbReference type="Proteomes" id="UP000198929">
    <property type="component" value="Unassembled WGS sequence"/>
</dbReference>
<proteinExistence type="predicted"/>
<keyword evidence="1" id="KW-0812">Transmembrane</keyword>
<dbReference type="EMBL" id="FOGQ01000002">
    <property type="protein sequence ID" value="SER68695.1"/>
    <property type="molecule type" value="Genomic_DNA"/>
</dbReference>
<accession>A0A1H9R832</accession>
<reference evidence="3" key="1">
    <citation type="submission" date="2016-10" db="EMBL/GenBank/DDBJ databases">
        <authorList>
            <person name="Varghese N."/>
            <person name="Submissions S."/>
        </authorList>
    </citation>
    <scope>NUCLEOTIDE SEQUENCE [LARGE SCALE GENOMIC DNA]</scope>
    <source>
        <strain evidence="3">DSM 20524</strain>
    </source>
</reference>
<sequence length="67" mass="6874">MNLLENKTILGVVIGVVMAFSVICGGWSGPLWVLLFASIGGVIGAQLDGKLDIAELISTISGKGRSS</sequence>
<evidence type="ECO:0000313" key="2">
    <source>
        <dbReference type="EMBL" id="SER68695.1"/>
    </source>
</evidence>
<dbReference type="RefSeq" id="WP_092256487.1">
    <property type="nucleotide sequence ID" value="NZ_CP047199.1"/>
</dbReference>
<organism evidence="2 3">
    <name type="scientific">Corynebacterium cystitidis DSM 20524</name>
    <dbReference type="NCBI Taxonomy" id="1121357"/>
    <lineage>
        <taxon>Bacteria</taxon>
        <taxon>Bacillati</taxon>
        <taxon>Actinomycetota</taxon>
        <taxon>Actinomycetes</taxon>
        <taxon>Mycobacteriales</taxon>
        <taxon>Corynebacteriaceae</taxon>
        <taxon>Corynebacterium</taxon>
    </lineage>
</organism>
<evidence type="ECO:0000313" key="3">
    <source>
        <dbReference type="Proteomes" id="UP000198929"/>
    </source>
</evidence>
<keyword evidence="1" id="KW-0472">Membrane</keyword>
<dbReference type="AlphaFoldDB" id="A0A1H9R832"/>
<keyword evidence="1" id="KW-1133">Transmembrane helix</keyword>
<name>A0A1H9R832_9CORY</name>
<gene>
    <name evidence="2" type="ORF">SAMN05661109_00802</name>
</gene>
<evidence type="ECO:0000256" key="1">
    <source>
        <dbReference type="SAM" id="Phobius"/>
    </source>
</evidence>